<reference evidence="1 2" key="1">
    <citation type="submission" date="2018-03" db="EMBL/GenBank/DDBJ databases">
        <title>Genotypic and phenotypic analysis of antagonistic Bacillus spp. isolated from rhizosphere soil of plants in Tibet.</title>
        <authorList>
            <person name="Borriss R."/>
            <person name="Lasch P."/>
            <person name="Wu L."/>
            <person name="Wu H."/>
            <person name="Gao X."/>
        </authorList>
    </citation>
    <scope>NUCLEOTIDE SEQUENCE [LARGE SCALE GENOMIC DNA]</scope>
    <source>
        <strain evidence="1 2">NMSW16</strain>
    </source>
</reference>
<name>A0ABX5DM93_9BACI</name>
<evidence type="ECO:0000313" key="2">
    <source>
        <dbReference type="Proteomes" id="UP000239236"/>
    </source>
</evidence>
<sequence>MKQLTLDDVVGTFDYKAKSTAEQFLAKPSVITSYEVHFYDREERQKLDCFDADTESEAWDEAIKEHGKGIQKIEIKLSNRTRAEFLALD</sequence>
<comment type="caution">
    <text evidence="1">The sequence shown here is derived from an EMBL/GenBank/DDBJ whole genome shotgun (WGS) entry which is preliminary data.</text>
</comment>
<protein>
    <recommendedName>
        <fullName evidence="3">Phage protein</fullName>
    </recommendedName>
</protein>
<evidence type="ECO:0008006" key="3">
    <source>
        <dbReference type="Google" id="ProtNLM"/>
    </source>
</evidence>
<keyword evidence="2" id="KW-1185">Reference proteome</keyword>
<dbReference type="RefSeq" id="WP_106102762.1">
    <property type="nucleotide sequence ID" value="NZ_PVRR01000015.1"/>
</dbReference>
<gene>
    <name evidence="1" type="ORF">C6357_28745</name>
</gene>
<dbReference type="EMBL" id="PVRR01000015">
    <property type="protein sequence ID" value="PRT35462.1"/>
    <property type="molecule type" value="Genomic_DNA"/>
</dbReference>
<organism evidence="1 2">
    <name type="scientific">Bacillus wiedmannii</name>
    <dbReference type="NCBI Taxonomy" id="1890302"/>
    <lineage>
        <taxon>Bacteria</taxon>
        <taxon>Bacillati</taxon>
        <taxon>Bacillota</taxon>
        <taxon>Bacilli</taxon>
        <taxon>Bacillales</taxon>
        <taxon>Bacillaceae</taxon>
        <taxon>Bacillus</taxon>
        <taxon>Bacillus cereus group</taxon>
    </lineage>
</organism>
<dbReference type="Proteomes" id="UP000239236">
    <property type="component" value="Unassembled WGS sequence"/>
</dbReference>
<evidence type="ECO:0000313" key="1">
    <source>
        <dbReference type="EMBL" id="PRT35462.1"/>
    </source>
</evidence>
<proteinExistence type="predicted"/>
<accession>A0ABX5DM93</accession>